<sequence length="273" mass="31682">MTEKSCHHRRYGSLYTLYLDQQAIEFLDSGLSPEEWFRCNICNIKSDEKKESGIVNISSSKAVFVKRFFIDNAWQKILYALYKDQALQTFKLSLDMASAGVPIPRPLAVIRDPERKKKSVYLLSEALRHYRTLKKTIIDLKDPAQVQDVLDYLAVLLAKMHNAGFFHGDMKWKNIMIDARSKNSACFIDLDTAGRLISRRDRRYARDLARFCIDIQESLPQQEQVCRFITAYSRFATRTPKSIMEHTLPYHMKIAAKHRAKYGIEPTPLKLDP</sequence>
<dbReference type="PROSITE" id="PS00108">
    <property type="entry name" value="PROTEIN_KINASE_ST"/>
    <property type="match status" value="1"/>
</dbReference>
<dbReference type="InterPro" id="IPR008271">
    <property type="entry name" value="Ser/Thr_kinase_AS"/>
</dbReference>
<dbReference type="Gene3D" id="1.10.510.10">
    <property type="entry name" value="Transferase(Phosphotransferase) domain 1"/>
    <property type="match status" value="1"/>
</dbReference>
<dbReference type="Pfam" id="PF06293">
    <property type="entry name" value="Kdo"/>
    <property type="match status" value="1"/>
</dbReference>
<evidence type="ECO:0000313" key="2">
    <source>
        <dbReference type="Proteomes" id="UP000005496"/>
    </source>
</evidence>
<keyword evidence="1" id="KW-0418">Kinase</keyword>
<proteinExistence type="predicted"/>
<keyword evidence="1" id="KW-0808">Transferase</keyword>
<comment type="caution">
    <text evidence="1">The sequence shown here is derived from an EMBL/GenBank/DDBJ whole genome shotgun (WGS) entry which is preliminary data.</text>
</comment>
<dbReference type="EMBL" id="ACJN02000003">
    <property type="protein sequence ID" value="EFI34017.1"/>
    <property type="molecule type" value="Genomic_DNA"/>
</dbReference>
<accession>D6STK1</accession>
<dbReference type="RefSeq" id="WP_008871366.1">
    <property type="nucleotide sequence ID" value="NZ_ACJN02000003.1"/>
</dbReference>
<dbReference type="Proteomes" id="UP000005496">
    <property type="component" value="Unassembled WGS sequence"/>
</dbReference>
<dbReference type="AlphaFoldDB" id="D6STK1"/>
<dbReference type="eggNOG" id="COG3642">
    <property type="taxonomic scope" value="Bacteria"/>
</dbReference>
<protein>
    <submittedName>
        <fullName evidence="1">Mn2+dependent serine/threonine protein kinase</fullName>
    </submittedName>
</protein>
<dbReference type="InterPro" id="IPR011009">
    <property type="entry name" value="Kinase-like_dom_sf"/>
</dbReference>
<keyword evidence="1" id="KW-0723">Serine/threonine-protein kinase</keyword>
<evidence type="ECO:0000313" key="1">
    <source>
        <dbReference type="EMBL" id="EFI34017.1"/>
    </source>
</evidence>
<name>D6STK1_9BACT</name>
<organism evidence="1 2">
    <name type="scientific">Desulfonatronospira thiodismutans ASO3-1</name>
    <dbReference type="NCBI Taxonomy" id="555779"/>
    <lineage>
        <taxon>Bacteria</taxon>
        <taxon>Pseudomonadati</taxon>
        <taxon>Thermodesulfobacteriota</taxon>
        <taxon>Desulfovibrionia</taxon>
        <taxon>Desulfovibrionales</taxon>
        <taxon>Desulfonatronovibrionaceae</taxon>
        <taxon>Desulfonatronospira</taxon>
    </lineage>
</organism>
<keyword evidence="2" id="KW-1185">Reference proteome</keyword>
<dbReference type="OrthoDB" id="5405144at2"/>
<reference evidence="1" key="1">
    <citation type="submission" date="2010-05" db="EMBL/GenBank/DDBJ databases">
        <title>The draft genome of Desulfonatronospira thiodismutans ASO3-1.</title>
        <authorList>
            <consortium name="US DOE Joint Genome Institute (JGI-PGF)"/>
            <person name="Lucas S."/>
            <person name="Copeland A."/>
            <person name="Lapidus A."/>
            <person name="Cheng J.-F."/>
            <person name="Bruce D."/>
            <person name="Goodwin L."/>
            <person name="Pitluck S."/>
            <person name="Chertkov O."/>
            <person name="Brettin T."/>
            <person name="Detter J.C."/>
            <person name="Han C."/>
            <person name="Land M.L."/>
            <person name="Hauser L."/>
            <person name="Kyrpides N."/>
            <person name="Mikhailova N."/>
            <person name="Muyzer G."/>
            <person name="Woyke T."/>
        </authorList>
    </citation>
    <scope>NUCLEOTIDE SEQUENCE [LARGE SCALE GENOMIC DNA]</scope>
    <source>
        <strain evidence="1">ASO3-1</strain>
    </source>
</reference>
<dbReference type="GO" id="GO:0004674">
    <property type="term" value="F:protein serine/threonine kinase activity"/>
    <property type="evidence" value="ECO:0007669"/>
    <property type="project" value="UniProtKB-KW"/>
</dbReference>
<dbReference type="SUPFAM" id="SSF56112">
    <property type="entry name" value="Protein kinase-like (PK-like)"/>
    <property type="match status" value="1"/>
</dbReference>
<gene>
    <name evidence="1" type="ORF">Dthio_PD1356</name>
</gene>